<dbReference type="Proteomes" id="UP000095085">
    <property type="component" value="Unassembled WGS sequence"/>
</dbReference>
<dbReference type="AlphaFoldDB" id="A0A1E4RGI5"/>
<evidence type="ECO:0000313" key="2">
    <source>
        <dbReference type="Proteomes" id="UP000095085"/>
    </source>
</evidence>
<proteinExistence type="predicted"/>
<accession>A0A1E4RGI5</accession>
<organism evidence="1 2">
    <name type="scientific">Hyphopichia burtonii NRRL Y-1933</name>
    <dbReference type="NCBI Taxonomy" id="984485"/>
    <lineage>
        <taxon>Eukaryota</taxon>
        <taxon>Fungi</taxon>
        <taxon>Dikarya</taxon>
        <taxon>Ascomycota</taxon>
        <taxon>Saccharomycotina</taxon>
        <taxon>Pichiomycetes</taxon>
        <taxon>Debaryomycetaceae</taxon>
        <taxon>Hyphopichia</taxon>
    </lineage>
</organism>
<dbReference type="EMBL" id="KV454542">
    <property type="protein sequence ID" value="ODV66370.1"/>
    <property type="molecule type" value="Genomic_DNA"/>
</dbReference>
<gene>
    <name evidence="1" type="ORF">HYPBUDRAFT_6782</name>
</gene>
<evidence type="ECO:0000313" key="1">
    <source>
        <dbReference type="EMBL" id="ODV66370.1"/>
    </source>
</evidence>
<dbReference type="GeneID" id="30998160"/>
<keyword evidence="2" id="KW-1185">Reference proteome</keyword>
<reference evidence="2" key="1">
    <citation type="submission" date="2016-05" db="EMBL/GenBank/DDBJ databases">
        <title>Comparative genomics of biotechnologically important yeasts.</title>
        <authorList>
            <consortium name="DOE Joint Genome Institute"/>
            <person name="Riley R."/>
            <person name="Haridas S."/>
            <person name="Wolfe K.H."/>
            <person name="Lopes M.R."/>
            <person name="Hittinger C.T."/>
            <person name="Goker M."/>
            <person name="Salamov A."/>
            <person name="Wisecaver J."/>
            <person name="Long T.M."/>
            <person name="Aerts A.L."/>
            <person name="Barry K."/>
            <person name="Choi C."/>
            <person name="Clum A."/>
            <person name="Coughlan A.Y."/>
            <person name="Deshpande S."/>
            <person name="Douglass A.P."/>
            <person name="Hanson S.J."/>
            <person name="Klenk H.-P."/>
            <person name="Labutti K."/>
            <person name="Lapidus A."/>
            <person name="Lindquist E."/>
            <person name="Lipzen A."/>
            <person name="Meier-Kolthoff J.P."/>
            <person name="Ohm R.A."/>
            <person name="Otillar R.P."/>
            <person name="Pangilinan J."/>
            <person name="Peng Y."/>
            <person name="Rokas A."/>
            <person name="Rosa C.A."/>
            <person name="Scheuner C."/>
            <person name="Sibirny A.A."/>
            <person name="Slot J.C."/>
            <person name="Stielow J.B."/>
            <person name="Sun H."/>
            <person name="Kurtzman C.P."/>
            <person name="Blackwell M."/>
            <person name="Grigoriev I.V."/>
            <person name="Jeffries T.W."/>
        </authorList>
    </citation>
    <scope>NUCLEOTIDE SEQUENCE [LARGE SCALE GENOMIC DNA]</scope>
    <source>
        <strain evidence="2">NRRL Y-1933</strain>
    </source>
</reference>
<dbReference type="RefSeq" id="XP_020075437.1">
    <property type="nucleotide sequence ID" value="XM_020223611.1"/>
</dbReference>
<protein>
    <submittedName>
        <fullName evidence="1">Uncharacterized protein</fullName>
    </submittedName>
</protein>
<name>A0A1E4RGI5_9ASCO</name>
<sequence>MSSIDLPLAVLLIKLNITNKDDSIDDTIRELLMKLDPPYGSLKPKQPDLLQIISYFKINTSPPNRVTEFNDLTKLLKLYQCLLAAENSSIYLTYLIKINQILINSIQDSDLWDNHSFRLKNINTRIIKCLFSIFIHELNIDIINFKLNLVLEFHKKSLAHFMNSKLIIDHDWIINIGKILFQLVNVNKAPVDLLPKLPQNEFVLKYWNILTAPPFSGWGVPKISLDDSLKNIPNESNSKLLKSFILLFNDYIVFTKKNNRESSLITSLLIMIMLCYKDDSLIRFYHRVSTLST</sequence>